<dbReference type="Pfam" id="PF08345">
    <property type="entry name" value="YscJ_FliF_C"/>
    <property type="match status" value="1"/>
</dbReference>
<keyword evidence="5 9" id="KW-0812">Transmembrane</keyword>
<accession>A0A0B7GQF1</accession>
<evidence type="ECO:0000256" key="1">
    <source>
        <dbReference type="ARBA" id="ARBA00004117"/>
    </source>
</evidence>
<evidence type="ECO:0000256" key="2">
    <source>
        <dbReference type="ARBA" id="ARBA00004651"/>
    </source>
</evidence>
<feature type="transmembrane region" description="Helical" evidence="9">
    <location>
        <begin position="21"/>
        <end position="44"/>
    </location>
</feature>
<keyword evidence="7 9" id="KW-0472">Membrane</keyword>
<reference evidence="13 15" key="3">
    <citation type="submission" date="2019-08" db="EMBL/GenBank/DDBJ databases">
        <authorList>
            <person name="Kuhnert P."/>
        </authorList>
    </citation>
    <scope>NUCLEOTIDE SEQUENCE [LARGE SCALE GENOMIC DNA]</scope>
    <source>
        <strain evidence="13 15">B36.5</strain>
    </source>
</reference>
<dbReference type="PANTHER" id="PTHR30046:SF0">
    <property type="entry name" value="FLAGELLAR M-RING PROTEIN"/>
    <property type="match status" value="1"/>
</dbReference>
<evidence type="ECO:0000256" key="9">
    <source>
        <dbReference type="SAM" id="Phobius"/>
    </source>
</evidence>
<organism evidence="12 14">
    <name type="scientific">Treponema phagedenis</name>
    <dbReference type="NCBI Taxonomy" id="162"/>
    <lineage>
        <taxon>Bacteria</taxon>
        <taxon>Pseudomonadati</taxon>
        <taxon>Spirochaetota</taxon>
        <taxon>Spirochaetia</taxon>
        <taxon>Spirochaetales</taxon>
        <taxon>Treponemataceae</taxon>
        <taxon>Treponema</taxon>
    </lineage>
</organism>
<dbReference type="RefSeq" id="WP_024753362.1">
    <property type="nucleotide sequence ID" value="NZ_CDNC01000003.1"/>
</dbReference>
<dbReference type="NCBIfam" id="TIGR00206">
    <property type="entry name" value="fliF"/>
    <property type="match status" value="1"/>
</dbReference>
<dbReference type="PANTHER" id="PTHR30046">
    <property type="entry name" value="FLAGELLAR M-RING PROTEIN"/>
    <property type="match status" value="1"/>
</dbReference>
<dbReference type="InterPro" id="IPR013556">
    <property type="entry name" value="Flag_M-ring_C"/>
</dbReference>
<keyword evidence="12" id="KW-0969">Cilium</keyword>
<comment type="subcellular location">
    <subcellularLocation>
        <location evidence="1">Bacterial flagellum basal body</location>
    </subcellularLocation>
    <subcellularLocation>
        <location evidence="2">Cell membrane</location>
        <topology evidence="2">Multi-pass membrane protein</topology>
    </subcellularLocation>
</comment>
<dbReference type="GO" id="GO:0009431">
    <property type="term" value="C:bacterial-type flagellum basal body, MS ring"/>
    <property type="evidence" value="ECO:0007669"/>
    <property type="project" value="InterPro"/>
</dbReference>
<feature type="domain" description="Flagellar M-ring C-terminal" evidence="11">
    <location>
        <begin position="260"/>
        <end position="449"/>
    </location>
</feature>
<dbReference type="GO" id="GO:0071973">
    <property type="term" value="P:bacterial-type flagellum-dependent cell motility"/>
    <property type="evidence" value="ECO:0007669"/>
    <property type="project" value="InterPro"/>
</dbReference>
<evidence type="ECO:0000256" key="8">
    <source>
        <dbReference type="ARBA" id="ARBA00023143"/>
    </source>
</evidence>
<evidence type="ECO:0000313" key="15">
    <source>
        <dbReference type="Proteomes" id="UP000323594"/>
    </source>
</evidence>
<keyword evidence="12" id="KW-0966">Cell projection</keyword>
<dbReference type="GeneID" id="57752800"/>
<dbReference type="Proteomes" id="UP000042527">
    <property type="component" value="Unassembled WGS sequence"/>
</dbReference>
<evidence type="ECO:0000256" key="3">
    <source>
        <dbReference type="ARBA" id="ARBA00007971"/>
    </source>
</evidence>
<evidence type="ECO:0000256" key="5">
    <source>
        <dbReference type="ARBA" id="ARBA00022692"/>
    </source>
</evidence>
<evidence type="ECO:0000313" key="14">
    <source>
        <dbReference type="Proteomes" id="UP000042527"/>
    </source>
</evidence>
<keyword evidence="14" id="KW-1185">Reference proteome</keyword>
<keyword evidence="4" id="KW-1003">Cell membrane</keyword>
<dbReference type="OrthoDB" id="304821at2"/>
<feature type="domain" description="Flagellar M-ring N-terminal" evidence="10">
    <location>
        <begin position="59"/>
        <end position="224"/>
    </location>
</feature>
<dbReference type="PRINTS" id="PR01009">
    <property type="entry name" value="FLGMRINGFLIF"/>
</dbReference>
<dbReference type="InterPro" id="IPR000067">
    <property type="entry name" value="FlgMring_FliF"/>
</dbReference>
<dbReference type="Pfam" id="PF01514">
    <property type="entry name" value="YscJ_FliF"/>
    <property type="match status" value="1"/>
</dbReference>
<dbReference type="EMBL" id="CP042817">
    <property type="protein sequence ID" value="QEJ97693.1"/>
    <property type="molecule type" value="Genomic_DNA"/>
</dbReference>
<dbReference type="Gene3D" id="3.30.300.30">
    <property type="match status" value="1"/>
</dbReference>
<evidence type="ECO:0000256" key="7">
    <source>
        <dbReference type="ARBA" id="ARBA00023136"/>
    </source>
</evidence>
<evidence type="ECO:0000313" key="12">
    <source>
        <dbReference type="EMBL" id="CEM60824.1"/>
    </source>
</evidence>
<reference evidence="14" key="2">
    <citation type="submission" date="2015-01" db="EMBL/GenBank/DDBJ databases">
        <authorList>
            <person name="Manzoor Shahid"/>
            <person name="Zubair Saima"/>
        </authorList>
    </citation>
    <scope>NUCLEOTIDE SEQUENCE [LARGE SCALE GENOMIC DNA]</scope>
    <source>
        <strain evidence="14">V1</strain>
    </source>
</reference>
<protein>
    <submittedName>
        <fullName evidence="12">Flagellar M-ring protein</fullName>
    </submittedName>
    <submittedName>
        <fullName evidence="13">Flagellar basal body M-ring protein FliF</fullName>
    </submittedName>
</protein>
<evidence type="ECO:0000256" key="6">
    <source>
        <dbReference type="ARBA" id="ARBA00022989"/>
    </source>
</evidence>
<name>A0A0B7GQF1_TREPH</name>
<evidence type="ECO:0000259" key="10">
    <source>
        <dbReference type="Pfam" id="PF01514"/>
    </source>
</evidence>
<dbReference type="InterPro" id="IPR006182">
    <property type="entry name" value="FliF_N_dom"/>
</dbReference>
<reference evidence="12" key="1">
    <citation type="submission" date="2015-01" db="EMBL/GenBank/DDBJ databases">
        <authorList>
            <person name="Xiang T."/>
            <person name="Song Y."/>
            <person name="Huang L."/>
            <person name="Wang B."/>
            <person name="Wu P."/>
        </authorList>
    </citation>
    <scope>NUCLEOTIDE SEQUENCE [LARGE SCALE GENOMIC DNA]</scope>
    <source>
        <strain evidence="12">V1</strain>
    </source>
</reference>
<feature type="transmembrane region" description="Helical" evidence="9">
    <location>
        <begin position="470"/>
        <end position="492"/>
    </location>
</feature>
<evidence type="ECO:0000259" key="11">
    <source>
        <dbReference type="Pfam" id="PF08345"/>
    </source>
</evidence>
<evidence type="ECO:0000313" key="13">
    <source>
        <dbReference type="EMBL" id="QEJ97693.1"/>
    </source>
</evidence>
<dbReference type="InterPro" id="IPR045851">
    <property type="entry name" value="AMP-bd_C_sf"/>
</dbReference>
<dbReference type="InterPro" id="IPR043427">
    <property type="entry name" value="YscJ/FliF"/>
</dbReference>
<gene>
    <name evidence="12" type="primary">fliF</name>
    <name evidence="13" type="ORF">FUT82_06580</name>
    <name evidence="12" type="ORF">TPHV1_110050</name>
</gene>
<dbReference type="Proteomes" id="UP000323594">
    <property type="component" value="Chromosome"/>
</dbReference>
<dbReference type="EMBL" id="CDNC01000003">
    <property type="protein sequence ID" value="CEM60824.1"/>
    <property type="molecule type" value="Genomic_DNA"/>
</dbReference>
<keyword evidence="8" id="KW-0975">Bacterial flagellum</keyword>
<dbReference type="GO" id="GO:0005886">
    <property type="term" value="C:plasma membrane"/>
    <property type="evidence" value="ECO:0007669"/>
    <property type="project" value="UniProtKB-SubCell"/>
</dbReference>
<proteinExistence type="inferred from homology"/>
<keyword evidence="12" id="KW-0282">Flagellum</keyword>
<dbReference type="AlphaFoldDB" id="A0A0B7GQF1"/>
<sequence>MNEWIKKTGTKLKELWGKWSVVQKLVLAGVILAAIIGMAVLFTWSSAPTTVPLIDVPISDEAAREKIILRLNEENISASVSATGLISVPDEKTARRMRSILIREDLIPKNVDPWAIFDVERWTRTDFERKVDVRRAINKMVTDHIKALDDVDDANVIINVPEDTLFKADQKPITASVVLFTKPGSDIETDRKKIQGIQKLLKLAVPGLLDENITIADSNAKILNDFEGMKDMDRLTLIEKQQKMIAKLETQYEIKILTLLQKTYGKDRVRDLNIKIDMDMSEKTAQTTKYLPTEIRPDNPETPWDDSEIVPSITAISETATTTWQGTGLTPEGPAGVEGQTPPAYKDMTNQLGMSNQSIVKRQEAISKSEISEVISPVLGRRTVSVNIDGEWRKKRDDKGNLVISEGRIEREYIPISPEELQEATRAVQNAIGYDANRKDSISVLNIRFDRVAEFEAEDAAYFRAQQRNMIILISLGGFAILLLIFILYRIISRELERRRRLREEDELRKAQMAREAALRAAEMNNIDVAMSVEERKRLELQENVINMAREHPEDVALLIRTWLMEE</sequence>
<evidence type="ECO:0000256" key="4">
    <source>
        <dbReference type="ARBA" id="ARBA00022475"/>
    </source>
</evidence>
<comment type="similarity">
    <text evidence="3">Belongs to the FliF family.</text>
</comment>
<keyword evidence="6 9" id="KW-1133">Transmembrane helix</keyword>
<dbReference type="GO" id="GO:0003774">
    <property type="term" value="F:cytoskeletal motor activity"/>
    <property type="evidence" value="ECO:0007669"/>
    <property type="project" value="InterPro"/>
</dbReference>